<dbReference type="EMBL" id="MNPL01001624">
    <property type="protein sequence ID" value="OQR78970.1"/>
    <property type="molecule type" value="Genomic_DNA"/>
</dbReference>
<dbReference type="InParanoid" id="A0A1V9XZT7"/>
<proteinExistence type="predicted"/>
<dbReference type="Proteomes" id="UP000192247">
    <property type="component" value="Unassembled WGS sequence"/>
</dbReference>
<dbReference type="AlphaFoldDB" id="A0A1V9XZT7"/>
<evidence type="ECO:0000313" key="1">
    <source>
        <dbReference type="EMBL" id="OQR78970.1"/>
    </source>
</evidence>
<name>A0A1V9XZT7_9ACAR</name>
<protein>
    <submittedName>
        <fullName evidence="1">Uncharacterized protein</fullName>
    </submittedName>
</protein>
<keyword evidence="2" id="KW-1185">Reference proteome</keyword>
<accession>A0A1V9XZT7</accession>
<comment type="caution">
    <text evidence="1">The sequence shown here is derived from an EMBL/GenBank/DDBJ whole genome shotgun (WGS) entry which is preliminary data.</text>
</comment>
<organism evidence="1 2">
    <name type="scientific">Tropilaelaps mercedesae</name>
    <dbReference type="NCBI Taxonomy" id="418985"/>
    <lineage>
        <taxon>Eukaryota</taxon>
        <taxon>Metazoa</taxon>
        <taxon>Ecdysozoa</taxon>
        <taxon>Arthropoda</taxon>
        <taxon>Chelicerata</taxon>
        <taxon>Arachnida</taxon>
        <taxon>Acari</taxon>
        <taxon>Parasitiformes</taxon>
        <taxon>Mesostigmata</taxon>
        <taxon>Gamasina</taxon>
        <taxon>Dermanyssoidea</taxon>
        <taxon>Laelapidae</taxon>
        <taxon>Tropilaelaps</taxon>
    </lineage>
</organism>
<evidence type="ECO:0000313" key="2">
    <source>
        <dbReference type="Proteomes" id="UP000192247"/>
    </source>
</evidence>
<reference evidence="1 2" key="1">
    <citation type="journal article" date="2017" name="Gigascience">
        <title>Draft genome of the honey bee ectoparasitic mite, Tropilaelaps mercedesae, is shaped by the parasitic life history.</title>
        <authorList>
            <person name="Dong X."/>
            <person name="Armstrong S.D."/>
            <person name="Xia D."/>
            <person name="Makepeace B.L."/>
            <person name="Darby A.C."/>
            <person name="Kadowaki T."/>
        </authorList>
    </citation>
    <scope>NUCLEOTIDE SEQUENCE [LARGE SCALE GENOMIC DNA]</scope>
    <source>
        <strain evidence="1">Wuxi-XJTLU</strain>
    </source>
</reference>
<sequence>MRIASLLMRSQWMMPCPDKADDESVCQLCCMMRLALAFTPTSKRRRQFVGSTGCDHSLPDRRHATTLRLPERRYRILSLRSNRSPPGTVTFGKLSSVLKLYNTGAHDATTIRADNNTTTRGVRQLSYSLSHDVTPGEITA</sequence>
<gene>
    <name evidence="1" type="ORF">BIW11_06055</name>
</gene>